<feature type="region of interest" description="Disordered" evidence="1">
    <location>
        <begin position="237"/>
        <end position="338"/>
    </location>
</feature>
<gene>
    <name evidence="2" type="ORF">ERS450000_05064</name>
</gene>
<dbReference type="KEGG" id="nfr:ERS450000_05064"/>
<sequence>MTERALRISEVNGWKPEDLGLDASALGRLVTKLDGLLQSMLTEHDDLAETWNGAGASAAATRVVNEQTTGSHISGKIDTIKALLTSGQTELRDARDFVLAKRKNFVDWGFEVDDRGIVSATEKVKQISAAGGDRADVMAAGLAVMAEAGRYTVEMLGALQHAQRVAKGVQSKIAAAKAELATLVSQQAPTKAVRDLGLVPGQTTGMTLPPGLLPDGVDPVASMVKLENGIPVTLTDKDGKTTTITPNPDGTLTIAQSVTGPDGSTTTTASTNGGPSTTTVSTPRADGSGIIDTTVTGPDGKQRRLQTVQNGGGKSTTYAVNDDGSRGAKISDSYPQNGGVTTDMYGENGAVERQWQRQDGFRAFEQYVQGSDGQPHLVGTSNSAGMQSALNQNGTITTTYPDGRTAETVQLTDGRIVTKFQDGSVLQYDPNSAAPEAPKQSIWDNVKSWSGTQWNGLVDSTQGTFQSHPLATGIGTGATATNVWATQGGESMANSAARAAGESAVNQIRVSQMLDAGTPGAGKAFVGAMDSATDASSKYNMANIMKSDAKLAGWPALVGVNAYVNWDDWAHHGKPGDEAIANAVGGIAGGWAGAAVGAQFGAWACAPVLPPFGSAFCAGVGAAAGGLGAGAAGAYFAEQPFK</sequence>
<protein>
    <submittedName>
        <fullName evidence="2">Uncharacterized protein</fullName>
    </submittedName>
</protein>
<keyword evidence="2" id="KW-0614">Plasmid</keyword>
<feature type="compositionally biased region" description="Polar residues" evidence="1">
    <location>
        <begin position="241"/>
        <end position="256"/>
    </location>
</feature>
<dbReference type="Gene3D" id="3.90.930.1">
    <property type="match status" value="1"/>
</dbReference>
<evidence type="ECO:0000256" key="1">
    <source>
        <dbReference type="SAM" id="MobiDB-lite"/>
    </source>
</evidence>
<organism evidence="2 3">
    <name type="scientific">Nocardia farcinica</name>
    <dbReference type="NCBI Taxonomy" id="37329"/>
    <lineage>
        <taxon>Bacteria</taxon>
        <taxon>Bacillati</taxon>
        <taxon>Actinomycetota</taxon>
        <taxon>Actinomycetes</taxon>
        <taxon>Mycobacteriales</taxon>
        <taxon>Nocardiaceae</taxon>
        <taxon>Nocardia</taxon>
    </lineage>
</organism>
<dbReference type="AlphaFoldDB" id="A0A0H5P4P0"/>
<evidence type="ECO:0000313" key="2">
    <source>
        <dbReference type="EMBL" id="CRY82617.1"/>
    </source>
</evidence>
<proteinExistence type="predicted"/>
<evidence type="ECO:0000313" key="3">
    <source>
        <dbReference type="Proteomes" id="UP000057820"/>
    </source>
</evidence>
<accession>A0A0H5P4P0</accession>
<geneLocation type="plasmid" evidence="2">
    <name>2</name>
</geneLocation>
<name>A0A0H5P4P0_NOCFR</name>
<feature type="compositionally biased region" description="Low complexity" evidence="1">
    <location>
        <begin position="257"/>
        <end position="279"/>
    </location>
</feature>
<reference evidence="3" key="1">
    <citation type="submission" date="2015-03" db="EMBL/GenBank/DDBJ databases">
        <authorList>
            <consortium name="Pathogen Informatics"/>
        </authorList>
    </citation>
    <scope>NUCLEOTIDE SEQUENCE [LARGE SCALE GENOMIC DNA]</scope>
    <source>
        <strain evidence="3">NCTC11134</strain>
        <plasmid evidence="3">2</plasmid>
    </source>
</reference>
<feature type="compositionally biased region" description="Polar residues" evidence="1">
    <location>
        <begin position="305"/>
        <end position="319"/>
    </location>
</feature>
<dbReference type="EMBL" id="LN868939">
    <property type="protein sequence ID" value="CRY82617.1"/>
    <property type="molecule type" value="Genomic_DNA"/>
</dbReference>
<dbReference type="RefSeq" id="WP_139337543.1">
    <property type="nucleotide sequence ID" value="NZ_CP031418.1"/>
</dbReference>
<dbReference type="Proteomes" id="UP000057820">
    <property type="component" value="Plasmid 2"/>
</dbReference>